<dbReference type="InterPro" id="IPR002878">
    <property type="entry name" value="ChsH2_C"/>
</dbReference>
<evidence type="ECO:0000313" key="4">
    <source>
        <dbReference type="Proteomes" id="UP000192342"/>
    </source>
</evidence>
<organism evidence="3 4">
    <name type="scientific">Oceanococcus atlanticus</name>
    <dbReference type="NCBI Taxonomy" id="1317117"/>
    <lineage>
        <taxon>Bacteria</taxon>
        <taxon>Pseudomonadati</taxon>
        <taxon>Pseudomonadota</taxon>
        <taxon>Gammaproteobacteria</taxon>
        <taxon>Chromatiales</taxon>
        <taxon>Oceanococcaceae</taxon>
        <taxon>Oceanococcus</taxon>
    </lineage>
</organism>
<evidence type="ECO:0000259" key="2">
    <source>
        <dbReference type="Pfam" id="PF12172"/>
    </source>
</evidence>
<comment type="caution">
    <text evidence="3">The sequence shown here is derived from an EMBL/GenBank/DDBJ whole genome shotgun (WGS) entry which is preliminary data.</text>
</comment>
<sequence>MNAPIIEGLFSVDAAEPALLGSRCSACGTYYFPKQSNYCRNPDCDSERFDEVPLSRSGTLWSFTNACYQPPAPYVAEEPFEPYAIAAVKLEREQMIVLGQVVKGVGVDDLAAGMTMRLVLEDVPGVDGERVTWKWQPVEGA</sequence>
<evidence type="ECO:0000259" key="1">
    <source>
        <dbReference type="Pfam" id="PF01796"/>
    </source>
</evidence>
<dbReference type="RefSeq" id="WP_083559199.1">
    <property type="nucleotide sequence ID" value="NZ_AQQV01000001.1"/>
</dbReference>
<dbReference type="PANTHER" id="PTHR34075:SF5">
    <property type="entry name" value="BLR3430 PROTEIN"/>
    <property type="match status" value="1"/>
</dbReference>
<protein>
    <recommendedName>
        <fullName evidence="5">Benzoylsuccinyl-CoA thiolase</fullName>
    </recommendedName>
</protein>
<dbReference type="InterPro" id="IPR012340">
    <property type="entry name" value="NA-bd_OB-fold"/>
</dbReference>
<dbReference type="InterPro" id="IPR022002">
    <property type="entry name" value="ChsH2_Znr"/>
</dbReference>
<dbReference type="EMBL" id="AQQV01000001">
    <property type="protein sequence ID" value="ORE88567.1"/>
    <property type="molecule type" value="Genomic_DNA"/>
</dbReference>
<dbReference type="STRING" id="1317117.ATO7_01790"/>
<dbReference type="AlphaFoldDB" id="A0A1Y1SFY4"/>
<dbReference type="Pfam" id="PF01796">
    <property type="entry name" value="OB_ChsH2_C"/>
    <property type="match status" value="1"/>
</dbReference>
<keyword evidence="4" id="KW-1185">Reference proteome</keyword>
<name>A0A1Y1SFY4_9GAMM</name>
<dbReference type="InterPro" id="IPR052513">
    <property type="entry name" value="Thioester_dehydratase-like"/>
</dbReference>
<evidence type="ECO:0008006" key="5">
    <source>
        <dbReference type="Google" id="ProtNLM"/>
    </source>
</evidence>
<proteinExistence type="predicted"/>
<dbReference type="OrthoDB" id="4303499at2"/>
<reference evidence="3 4" key="1">
    <citation type="submission" date="2013-04" db="EMBL/GenBank/DDBJ databases">
        <title>Oceanococcus atlanticus 22II-S10r2 Genome Sequencing.</title>
        <authorList>
            <person name="Lai Q."/>
            <person name="Li G."/>
            <person name="Shao Z."/>
        </authorList>
    </citation>
    <scope>NUCLEOTIDE SEQUENCE [LARGE SCALE GENOMIC DNA]</scope>
    <source>
        <strain evidence="3 4">22II-S10r2</strain>
    </source>
</reference>
<feature type="domain" description="ChsH2 rubredoxin-like zinc ribbon" evidence="2">
    <location>
        <begin position="14"/>
        <end position="49"/>
    </location>
</feature>
<feature type="domain" description="ChsH2 C-terminal OB-fold" evidence="1">
    <location>
        <begin position="51"/>
        <end position="120"/>
    </location>
</feature>
<evidence type="ECO:0000313" key="3">
    <source>
        <dbReference type="EMBL" id="ORE88567.1"/>
    </source>
</evidence>
<accession>A0A1Y1SFY4</accession>
<gene>
    <name evidence="3" type="ORF">ATO7_01790</name>
</gene>
<dbReference type="Proteomes" id="UP000192342">
    <property type="component" value="Unassembled WGS sequence"/>
</dbReference>
<dbReference type="PANTHER" id="PTHR34075">
    <property type="entry name" value="BLR3430 PROTEIN"/>
    <property type="match status" value="1"/>
</dbReference>
<dbReference type="SUPFAM" id="SSF50249">
    <property type="entry name" value="Nucleic acid-binding proteins"/>
    <property type="match status" value="1"/>
</dbReference>
<dbReference type="Pfam" id="PF12172">
    <property type="entry name" value="zf-ChsH2"/>
    <property type="match status" value="1"/>
</dbReference>